<dbReference type="EMBL" id="MHQZ01000032">
    <property type="protein sequence ID" value="OHA13530.1"/>
    <property type="molecule type" value="Genomic_DNA"/>
</dbReference>
<dbReference type="PANTHER" id="PTHR43668:SF2">
    <property type="entry name" value="ALLANTOINASE"/>
    <property type="match status" value="1"/>
</dbReference>
<accession>A0A1G2LPH1</accession>
<gene>
    <name evidence="1" type="ORF">A2909_03045</name>
</gene>
<evidence type="ECO:0000313" key="1">
    <source>
        <dbReference type="EMBL" id="OHA13530.1"/>
    </source>
</evidence>
<sequence>MKLDYPIIDLHTHLRNDIPGHTKVAIESGINCVVFMANCDPPLDNLEAILKAMSEQRSCLALPVSAITKNLEGKEIVDIDKIKKFVVGFSDDGKCVKDLDLIAEALEKNVLLMLHCEPETEYIEKYLQTLLKVGGKIHLQHISLKKSVDFIRYFKGACRNEIASKKIQLTCETCPHYFTYTKDELDTKVNPPLALKEDIFAIREGLADGTIDVIASDYAPLPRKTGIAGFRSFVPLSYGLVLDGTLTEEQLKEKLSLNPLLILESSPMFDLVKRRLYGWTLDDATYELMRSNIRRGVR</sequence>
<reference evidence="1 2" key="1">
    <citation type="journal article" date="2016" name="Nat. Commun.">
        <title>Thousands of microbial genomes shed light on interconnected biogeochemical processes in an aquifer system.</title>
        <authorList>
            <person name="Anantharaman K."/>
            <person name="Brown C.T."/>
            <person name="Hug L.A."/>
            <person name="Sharon I."/>
            <person name="Castelle C.J."/>
            <person name="Probst A.J."/>
            <person name="Thomas B.C."/>
            <person name="Singh A."/>
            <person name="Wilkins M.J."/>
            <person name="Karaoz U."/>
            <person name="Brodie E.L."/>
            <person name="Williams K.H."/>
            <person name="Hubbard S.S."/>
            <person name="Banfield J.F."/>
        </authorList>
    </citation>
    <scope>NUCLEOTIDE SEQUENCE [LARGE SCALE GENOMIC DNA]</scope>
</reference>
<name>A0A1G2LPH1_9BACT</name>
<dbReference type="InterPro" id="IPR050138">
    <property type="entry name" value="DHOase/Allantoinase_Hydrolase"/>
</dbReference>
<proteinExistence type="predicted"/>
<dbReference type="GO" id="GO:0005737">
    <property type="term" value="C:cytoplasm"/>
    <property type="evidence" value="ECO:0007669"/>
    <property type="project" value="TreeGrafter"/>
</dbReference>
<comment type="caution">
    <text evidence="1">The sequence shown here is derived from an EMBL/GenBank/DDBJ whole genome shotgun (WGS) entry which is preliminary data.</text>
</comment>
<protein>
    <recommendedName>
        <fullName evidence="3">Amidohydrolase-related domain-containing protein</fullName>
    </recommendedName>
</protein>
<dbReference type="InterPro" id="IPR032466">
    <property type="entry name" value="Metal_Hydrolase"/>
</dbReference>
<evidence type="ECO:0000313" key="2">
    <source>
        <dbReference type="Proteomes" id="UP000178302"/>
    </source>
</evidence>
<dbReference type="PANTHER" id="PTHR43668">
    <property type="entry name" value="ALLANTOINASE"/>
    <property type="match status" value="1"/>
</dbReference>
<dbReference type="Gene3D" id="3.20.20.140">
    <property type="entry name" value="Metal-dependent hydrolases"/>
    <property type="match status" value="2"/>
</dbReference>
<dbReference type="Proteomes" id="UP000178302">
    <property type="component" value="Unassembled WGS sequence"/>
</dbReference>
<dbReference type="GO" id="GO:0004038">
    <property type="term" value="F:allantoinase activity"/>
    <property type="evidence" value="ECO:0007669"/>
    <property type="project" value="TreeGrafter"/>
</dbReference>
<evidence type="ECO:0008006" key="3">
    <source>
        <dbReference type="Google" id="ProtNLM"/>
    </source>
</evidence>
<organism evidence="1 2">
    <name type="scientific">Candidatus Tagabacteria bacterium RIFCSPLOWO2_01_FULL_39_11</name>
    <dbReference type="NCBI Taxonomy" id="1802295"/>
    <lineage>
        <taxon>Bacteria</taxon>
        <taxon>Candidatus Tagaibacteriota</taxon>
    </lineage>
</organism>
<dbReference type="GO" id="GO:0006145">
    <property type="term" value="P:purine nucleobase catabolic process"/>
    <property type="evidence" value="ECO:0007669"/>
    <property type="project" value="TreeGrafter"/>
</dbReference>
<dbReference type="SUPFAM" id="SSF51556">
    <property type="entry name" value="Metallo-dependent hydrolases"/>
    <property type="match status" value="1"/>
</dbReference>
<dbReference type="AlphaFoldDB" id="A0A1G2LPH1"/>